<dbReference type="Proteomes" id="UP000028926">
    <property type="component" value="Chromosome"/>
</dbReference>
<evidence type="ECO:0000256" key="2">
    <source>
        <dbReference type="SAM" id="SignalP"/>
    </source>
</evidence>
<feature type="region of interest" description="Disordered" evidence="1">
    <location>
        <begin position="64"/>
        <end position="85"/>
    </location>
</feature>
<protein>
    <submittedName>
        <fullName evidence="3">Uncharacterized protein</fullName>
    </submittedName>
</protein>
<evidence type="ECO:0000256" key="1">
    <source>
        <dbReference type="SAM" id="MobiDB-lite"/>
    </source>
</evidence>
<sequence length="192" mass="20952">MNKLQLLSAVALSVGAVHAAEPENDDVQGGAMPPLFIERAPQEELNPRGVQAAIGVDQALQQEEQALRHAEEEDSSSDEEEEGEEVFGRLFAPLGGDEEIGRQDEPEAVGEMPAHIAQMLRGVNLRNLDAEDPDVVQGLVNQILQENPQLAQQLQGVNLQAVNAEEAEYTVGEVVRINGVRHRWNGTKLVRL</sequence>
<keyword evidence="4" id="KW-1185">Reference proteome</keyword>
<dbReference type="KEGG" id="paca:ID47_02210"/>
<name>A0A077ARH2_9PROT</name>
<dbReference type="AlphaFoldDB" id="A0A077ARH2"/>
<dbReference type="SUPFAM" id="SSF101238">
    <property type="entry name" value="XPC-binding domain"/>
    <property type="match status" value="1"/>
</dbReference>
<dbReference type="EMBL" id="CP008941">
    <property type="protein sequence ID" value="AIK95802.1"/>
    <property type="molecule type" value="Genomic_DNA"/>
</dbReference>
<proteinExistence type="predicted"/>
<evidence type="ECO:0000313" key="4">
    <source>
        <dbReference type="Proteomes" id="UP000028926"/>
    </source>
</evidence>
<dbReference type="GO" id="GO:0043161">
    <property type="term" value="P:proteasome-mediated ubiquitin-dependent protein catabolic process"/>
    <property type="evidence" value="ECO:0007669"/>
    <property type="project" value="InterPro"/>
</dbReference>
<feature type="signal peptide" evidence="2">
    <location>
        <begin position="1"/>
        <end position="19"/>
    </location>
</feature>
<organism evidence="3 4">
    <name type="scientific">Candidatus Odyssella acanthamoebae</name>
    <dbReference type="NCBI Taxonomy" id="91604"/>
    <lineage>
        <taxon>Bacteria</taxon>
        <taxon>Pseudomonadati</taxon>
        <taxon>Pseudomonadota</taxon>
        <taxon>Alphaproteobacteria</taxon>
        <taxon>Holosporales</taxon>
        <taxon>Candidatus Paracaedibacteraceae</taxon>
        <taxon>Candidatus Odyssella</taxon>
    </lineage>
</organism>
<dbReference type="HOGENOM" id="CLU_1412901_0_0_5"/>
<accession>A0A077ARH2</accession>
<feature type="chain" id="PRO_5001717393" evidence="2">
    <location>
        <begin position="20"/>
        <end position="192"/>
    </location>
</feature>
<dbReference type="GO" id="GO:0003684">
    <property type="term" value="F:damaged DNA binding"/>
    <property type="evidence" value="ECO:0007669"/>
    <property type="project" value="InterPro"/>
</dbReference>
<gene>
    <name evidence="3" type="ORF">ID47_02210</name>
</gene>
<evidence type="ECO:0000313" key="3">
    <source>
        <dbReference type="EMBL" id="AIK95802.1"/>
    </source>
</evidence>
<dbReference type="GO" id="GO:0006289">
    <property type="term" value="P:nucleotide-excision repair"/>
    <property type="evidence" value="ECO:0007669"/>
    <property type="project" value="InterPro"/>
</dbReference>
<reference evidence="3 4" key="1">
    <citation type="submission" date="2014-07" db="EMBL/GenBank/DDBJ databases">
        <title>Comparative genomic insights into amoeba endosymbionts belonging to the families of Holosporaceae and Candidatus Midichloriaceae within Rickettsiales.</title>
        <authorList>
            <person name="Wang Z."/>
            <person name="Wu M."/>
        </authorList>
    </citation>
    <scope>NUCLEOTIDE SEQUENCE [LARGE SCALE GENOMIC DNA]</scope>
    <source>
        <strain evidence="3">PRA3</strain>
    </source>
</reference>
<keyword evidence="2" id="KW-0732">Signal</keyword>
<dbReference type="InterPro" id="IPR036353">
    <property type="entry name" value="XPC-bd_sf"/>
</dbReference>
<feature type="compositionally biased region" description="Acidic residues" evidence="1">
    <location>
        <begin position="72"/>
        <end position="85"/>
    </location>
</feature>